<evidence type="ECO:0000313" key="8">
    <source>
        <dbReference type="EnsemblMetazoa" id="ASIC014584-PA"/>
    </source>
</evidence>
<evidence type="ECO:0000256" key="5">
    <source>
        <dbReference type="ARBA" id="ARBA00023136"/>
    </source>
</evidence>
<dbReference type="PROSITE" id="PS51257">
    <property type="entry name" value="PROKAR_LIPOPROTEIN"/>
    <property type="match status" value="1"/>
</dbReference>
<dbReference type="AlphaFoldDB" id="A0A084W8Y1"/>
<feature type="transmembrane region" description="Helical" evidence="6">
    <location>
        <begin position="145"/>
        <end position="164"/>
    </location>
</feature>
<evidence type="ECO:0000313" key="7">
    <source>
        <dbReference type="EMBL" id="KFB46675.1"/>
    </source>
</evidence>
<evidence type="ECO:0000256" key="1">
    <source>
        <dbReference type="ARBA" id="ARBA00004651"/>
    </source>
</evidence>
<dbReference type="EMBL" id="KE525319">
    <property type="protein sequence ID" value="KFB46675.1"/>
    <property type="molecule type" value="Genomic_DNA"/>
</dbReference>
<dbReference type="EnsemblMetazoa" id="ASIC014584-RA">
    <property type="protein sequence ID" value="ASIC014584-PA"/>
    <property type="gene ID" value="ASIC014584"/>
</dbReference>
<keyword evidence="6" id="KW-0807">Transducer</keyword>
<keyword evidence="5 6" id="KW-0472">Membrane</keyword>
<dbReference type="VEuPathDB" id="VectorBase:ASIC014584"/>
<dbReference type="EMBL" id="ATLV01021522">
    <property type="status" value="NOT_ANNOTATED_CDS"/>
    <property type="molecule type" value="Genomic_DNA"/>
</dbReference>
<sequence>MRLLRDLTSVSIGAYSCLLKLFHMAGFVNFALHIDQNVGIEIGEHHWRVNFIWWMLHCLYWVISCVMSRFDYNCLYNGLEVTDAMNNYFRYVIGMATAFASLGDSCCSAGTHRSIWKCYQRLAVRTAAYVGLLDRDSEAAYMRRILKFFIVTLATCAVVQYKAFYTLRPGTQWQCFWMYNIYPITMSYLRHMFHLLHIGLMTENVRQLRTKLNQLRQTVDEPSEVENITLNPRKHEETVLATLERLEDCRSIYTELWLANEGINELFGFSQAFNVACSFLQIAFDMYWMRAMWLSGEPNLDLQLFLFVPTPLILWFLMFTINDYHLAVESVKQSVLDMPCMHDERLMQLRGYFLGQLRRFRLRLTARNIFEFDKTLIPKLAFVVVTYLVIFIEIN</sequence>
<protein>
    <recommendedName>
        <fullName evidence="6">Gustatory receptor</fullName>
    </recommendedName>
</protein>
<dbReference type="OMA" id="DAMNNYF"/>
<gene>
    <name evidence="7" type="ORF">ZHAS_00014584</name>
</gene>
<evidence type="ECO:0000256" key="4">
    <source>
        <dbReference type="ARBA" id="ARBA00022989"/>
    </source>
</evidence>
<keyword evidence="2 6" id="KW-1003">Cell membrane</keyword>
<dbReference type="OrthoDB" id="7734442at2759"/>
<feature type="transmembrane region" description="Helical" evidence="6">
    <location>
        <begin position="266"/>
        <end position="284"/>
    </location>
</feature>
<reference evidence="8" key="2">
    <citation type="submission" date="2020-05" db="UniProtKB">
        <authorList>
            <consortium name="EnsemblMetazoa"/>
        </authorList>
    </citation>
    <scope>IDENTIFICATION</scope>
</reference>
<feature type="transmembrane region" description="Helical" evidence="6">
    <location>
        <begin position="176"/>
        <end position="200"/>
    </location>
</feature>
<dbReference type="GO" id="GO:0005886">
    <property type="term" value="C:plasma membrane"/>
    <property type="evidence" value="ECO:0007669"/>
    <property type="project" value="UniProtKB-SubCell"/>
</dbReference>
<dbReference type="VEuPathDB" id="VectorBase:ASIS019581"/>
<feature type="transmembrane region" description="Helical" evidence="6">
    <location>
        <begin position="304"/>
        <end position="322"/>
    </location>
</feature>
<feature type="transmembrane region" description="Helical" evidence="6">
    <location>
        <begin position="376"/>
        <end position="394"/>
    </location>
</feature>
<organism evidence="7">
    <name type="scientific">Anopheles sinensis</name>
    <name type="common">Mosquito</name>
    <dbReference type="NCBI Taxonomy" id="74873"/>
    <lineage>
        <taxon>Eukaryota</taxon>
        <taxon>Metazoa</taxon>
        <taxon>Ecdysozoa</taxon>
        <taxon>Arthropoda</taxon>
        <taxon>Hexapoda</taxon>
        <taxon>Insecta</taxon>
        <taxon>Pterygota</taxon>
        <taxon>Neoptera</taxon>
        <taxon>Endopterygota</taxon>
        <taxon>Diptera</taxon>
        <taxon>Nematocera</taxon>
        <taxon>Culicoidea</taxon>
        <taxon>Culicidae</taxon>
        <taxon>Anophelinae</taxon>
        <taxon>Anopheles</taxon>
    </lineage>
</organism>
<dbReference type="GO" id="GO:0050909">
    <property type="term" value="P:sensory perception of taste"/>
    <property type="evidence" value="ECO:0007669"/>
    <property type="project" value="InterPro"/>
</dbReference>
<proteinExistence type="inferred from homology"/>
<evidence type="ECO:0000256" key="2">
    <source>
        <dbReference type="ARBA" id="ARBA00022475"/>
    </source>
</evidence>
<keyword evidence="3 6" id="KW-0812">Transmembrane</keyword>
<comment type="similarity">
    <text evidence="6">Belongs to the insect chemoreceptor superfamily. Gustatory receptor (GR) family.</text>
</comment>
<keyword evidence="9" id="KW-1185">Reference proteome</keyword>
<dbReference type="GO" id="GO:0007165">
    <property type="term" value="P:signal transduction"/>
    <property type="evidence" value="ECO:0007669"/>
    <property type="project" value="UniProtKB-KW"/>
</dbReference>
<dbReference type="InterPro" id="IPR013604">
    <property type="entry name" value="7TM_chemorcpt"/>
</dbReference>
<comment type="subcellular location">
    <subcellularLocation>
        <location evidence="1 6">Cell membrane</location>
        <topology evidence="1 6">Multi-pass membrane protein</topology>
    </subcellularLocation>
</comment>
<keyword evidence="4 6" id="KW-1133">Transmembrane helix</keyword>
<name>A0A084W8Y1_ANOSI</name>
<evidence type="ECO:0000256" key="6">
    <source>
        <dbReference type="RuleBase" id="RU363108"/>
    </source>
</evidence>
<reference evidence="7 9" key="1">
    <citation type="journal article" date="2014" name="BMC Genomics">
        <title>Genome sequence of Anopheles sinensis provides insight into genetics basis of mosquito competence for malaria parasites.</title>
        <authorList>
            <person name="Zhou D."/>
            <person name="Zhang D."/>
            <person name="Ding G."/>
            <person name="Shi L."/>
            <person name="Hou Q."/>
            <person name="Ye Y."/>
            <person name="Xu Y."/>
            <person name="Zhou H."/>
            <person name="Xiong C."/>
            <person name="Li S."/>
            <person name="Yu J."/>
            <person name="Hong S."/>
            <person name="Yu X."/>
            <person name="Zou P."/>
            <person name="Chen C."/>
            <person name="Chang X."/>
            <person name="Wang W."/>
            <person name="Lv Y."/>
            <person name="Sun Y."/>
            <person name="Ma L."/>
            <person name="Shen B."/>
            <person name="Zhu C."/>
        </authorList>
    </citation>
    <scope>NUCLEOTIDE SEQUENCE [LARGE SCALE GENOMIC DNA]</scope>
</reference>
<comment type="function">
    <text evidence="6">Gustatory receptor which mediates acceptance or avoidance behavior, depending on its substrates.</text>
</comment>
<dbReference type="Pfam" id="PF08395">
    <property type="entry name" value="7tm_7"/>
    <property type="match status" value="1"/>
</dbReference>
<evidence type="ECO:0000313" key="9">
    <source>
        <dbReference type="Proteomes" id="UP000030765"/>
    </source>
</evidence>
<keyword evidence="6" id="KW-0675">Receptor</keyword>
<feature type="transmembrane region" description="Helical" evidence="6">
    <location>
        <begin position="12"/>
        <end position="31"/>
    </location>
</feature>
<feature type="transmembrane region" description="Helical" evidence="6">
    <location>
        <begin position="51"/>
        <end position="70"/>
    </location>
</feature>
<evidence type="ECO:0000256" key="3">
    <source>
        <dbReference type="ARBA" id="ARBA00022692"/>
    </source>
</evidence>
<accession>A0A084W8Y1</accession>
<dbReference type="Proteomes" id="UP000030765">
    <property type="component" value="Unassembled WGS sequence"/>
</dbReference>